<sequence length="426" mass="46995">MGRRICAPSPVPTSSSSQSVTEPQVPTLSRTMPAPTSQSVIESMSRSYDASVQQSLKKLHHHSFVITDPHLPGHPIVYASDTFLHMSGYLAEEVLGRNPKFLQGPDTDRQSVCQVRDSISEGKPCHVVLLNYTKQGWPFQIVLHMAPVVSQNDGRLLHFVGAQTPLFDYSTRLKKQAVQSAPTLLGLQKGPDTFLGQKGVFNTENAGLFGYLPYSNDLLQTGSCTGSQKKKKMKVALTVLQLVIHELTKSSERKCAEVLRSRYLSETAETALCSSLTLALTRIQQSFVISNPNVPGMPIIYASDMFLRLTGYQKDEVIGRNCRFLQGQDTDACVVQQIRDCIKAEKACTVRILNYKKDRSPFWNLLHVAPVRDHTAKIAYFVGVQWELGSDCCQTSDIAPVMQQLGAVGAIKVAVKGQGLRRSFGP</sequence>
<dbReference type="Pfam" id="PF13426">
    <property type="entry name" value="PAS_9"/>
    <property type="match status" value="2"/>
</dbReference>
<keyword evidence="5" id="KW-0157">Chromophore</keyword>
<keyword evidence="4" id="KW-0288">FMN</keyword>
<dbReference type="GO" id="GO:0009881">
    <property type="term" value="F:photoreceptor activity"/>
    <property type="evidence" value="ECO:0007669"/>
    <property type="project" value="UniProtKB-KW"/>
</dbReference>
<feature type="region of interest" description="Disordered" evidence="7">
    <location>
        <begin position="1"/>
        <end position="37"/>
    </location>
</feature>
<dbReference type="SUPFAM" id="SSF55785">
    <property type="entry name" value="PYP-like sensor domain (PAS domain)"/>
    <property type="match status" value="2"/>
</dbReference>
<evidence type="ECO:0000313" key="9">
    <source>
        <dbReference type="EMBL" id="AML78998.1"/>
    </source>
</evidence>
<organism evidence="9">
    <name type="scientific">Struthiopteris spicant</name>
    <name type="common">Deer fern</name>
    <name type="synonym">Osmunda spicant</name>
    <dbReference type="NCBI Taxonomy" id="114457"/>
    <lineage>
        <taxon>Eukaryota</taxon>
        <taxon>Viridiplantae</taxon>
        <taxon>Streptophyta</taxon>
        <taxon>Embryophyta</taxon>
        <taxon>Tracheophyta</taxon>
        <taxon>Polypodiopsida</taxon>
        <taxon>Polypodiidae</taxon>
        <taxon>Polypodiales</taxon>
        <taxon>Aspleniineae</taxon>
        <taxon>Blechnaceae</taxon>
        <taxon>Blechnoideae</taxon>
        <taxon>Struthiopteris</taxon>
    </lineage>
</organism>
<proteinExistence type="evidence at transcript level"/>
<evidence type="ECO:0000256" key="6">
    <source>
        <dbReference type="ARBA" id="ARBA00023170"/>
    </source>
</evidence>
<accession>A0A126X2S6</accession>
<dbReference type="InterPro" id="IPR000014">
    <property type="entry name" value="PAS"/>
</dbReference>
<evidence type="ECO:0000259" key="8">
    <source>
        <dbReference type="PROSITE" id="PS50112"/>
    </source>
</evidence>
<dbReference type="GO" id="GO:0005634">
    <property type="term" value="C:nucleus"/>
    <property type="evidence" value="ECO:0007669"/>
    <property type="project" value="TreeGrafter"/>
</dbReference>
<evidence type="ECO:0000256" key="1">
    <source>
        <dbReference type="ARBA" id="ARBA00022543"/>
    </source>
</evidence>
<name>A0A126X2S6_STRUS</name>
<keyword evidence="6" id="KW-0675">Receptor</keyword>
<feature type="compositionally biased region" description="Polar residues" evidence="7">
    <location>
        <begin position="27"/>
        <end position="37"/>
    </location>
</feature>
<reference evidence="9" key="1">
    <citation type="journal article" date="2016" name="Proc. Natl. Acad. Sci. U.S.A.">
        <title>Functional and topological diversity of LOV domain photoreceptors.</title>
        <authorList>
            <person name="Glantz S.T."/>
            <person name="Carpenter E.J."/>
            <person name="Melkonian M."/>
            <person name="Gardner K.H."/>
            <person name="Boyden E.S."/>
            <person name="Wong G.K."/>
            <person name="Chow B.Y."/>
        </authorList>
    </citation>
    <scope>NUCLEOTIDE SEQUENCE</scope>
    <source>
        <strain evidence="9">VITX_2012375</strain>
    </source>
</reference>
<evidence type="ECO:0000256" key="7">
    <source>
        <dbReference type="SAM" id="MobiDB-lite"/>
    </source>
</evidence>
<dbReference type="Gene3D" id="3.30.450.20">
    <property type="entry name" value="PAS domain"/>
    <property type="match status" value="2"/>
</dbReference>
<keyword evidence="3" id="KW-0285">Flavoprotein</keyword>
<dbReference type="CDD" id="cd00130">
    <property type="entry name" value="PAS"/>
    <property type="match status" value="2"/>
</dbReference>
<evidence type="ECO:0000256" key="5">
    <source>
        <dbReference type="ARBA" id="ARBA00022991"/>
    </source>
</evidence>
<feature type="compositionally biased region" description="Low complexity" evidence="7">
    <location>
        <begin position="12"/>
        <end position="26"/>
    </location>
</feature>
<feature type="domain" description="PAS" evidence="8">
    <location>
        <begin position="299"/>
        <end position="345"/>
    </location>
</feature>
<dbReference type="AlphaFoldDB" id="A0A126X2S6"/>
<keyword evidence="2" id="KW-0716">Sensory transduction</keyword>
<protein>
    <submittedName>
        <fullName evidence="9">Putative LOV domain-containing protein</fullName>
    </submittedName>
</protein>
<dbReference type="PROSITE" id="PS50112">
    <property type="entry name" value="PAS"/>
    <property type="match status" value="2"/>
</dbReference>
<keyword evidence="1" id="KW-0600">Photoreceptor protein</keyword>
<dbReference type="EMBL" id="KU701383">
    <property type="protein sequence ID" value="AML78998.1"/>
    <property type="molecule type" value="mRNA"/>
</dbReference>
<dbReference type="InterPro" id="IPR035965">
    <property type="entry name" value="PAS-like_dom_sf"/>
</dbReference>
<dbReference type="PANTHER" id="PTHR47429:SF2">
    <property type="entry name" value="PROTEIN TWIN LOV 1"/>
    <property type="match status" value="1"/>
</dbReference>
<evidence type="ECO:0000256" key="2">
    <source>
        <dbReference type="ARBA" id="ARBA00022606"/>
    </source>
</evidence>
<evidence type="ECO:0000256" key="4">
    <source>
        <dbReference type="ARBA" id="ARBA00022643"/>
    </source>
</evidence>
<dbReference type="NCBIfam" id="TIGR00229">
    <property type="entry name" value="sensory_box"/>
    <property type="match status" value="1"/>
</dbReference>
<feature type="domain" description="PAS" evidence="8">
    <location>
        <begin position="76"/>
        <end position="98"/>
    </location>
</feature>
<dbReference type="PANTHER" id="PTHR47429">
    <property type="entry name" value="PROTEIN TWIN LOV 1"/>
    <property type="match status" value="1"/>
</dbReference>
<evidence type="ECO:0000256" key="3">
    <source>
        <dbReference type="ARBA" id="ARBA00022630"/>
    </source>
</evidence>